<evidence type="ECO:0000256" key="5">
    <source>
        <dbReference type="ARBA" id="ARBA00023136"/>
    </source>
</evidence>
<name>A0AAV9CEC2_ACOCL</name>
<sequence>MRCFSLNSTSIHSPSSPSPNNNNNNSATDTPRTVNLTREYTLAVQTISYTELWSTIHHHQQQDEEDQTLMIDKVLHPNRDSIEEALRAVPRGNLTHHLVSTYFNGSERTSRLCLLLHNSVAAARRLYSPLSDLLDLLPSSSAADVSQAQCDWAFDVLTGFDGADNPFQGSVDGFADTRHCFAELKRRLDRRRVRRLLFRRREELEAAAKGTYVLHNELDTIDRLVARLRATVEGDKVLVKTGLRWGRDRCSVREVVRHLRRTHMGVQEQMRDLEEHVCLCFATVNRARSLLLHELLHLYPNRHSTG</sequence>
<proteinExistence type="inferred from homology"/>
<evidence type="ECO:0000313" key="7">
    <source>
        <dbReference type="EMBL" id="KAK1287271.1"/>
    </source>
</evidence>
<dbReference type="InterPro" id="IPR007749">
    <property type="entry name" value="DUF677"/>
</dbReference>
<evidence type="ECO:0000256" key="2">
    <source>
        <dbReference type="ARBA" id="ARBA00009074"/>
    </source>
</evidence>
<reference evidence="7" key="2">
    <citation type="submission" date="2023-06" db="EMBL/GenBank/DDBJ databases">
        <authorList>
            <person name="Ma L."/>
            <person name="Liu K.-W."/>
            <person name="Li Z."/>
            <person name="Hsiao Y.-Y."/>
            <person name="Qi Y."/>
            <person name="Fu T."/>
            <person name="Tang G."/>
            <person name="Zhang D."/>
            <person name="Sun W.-H."/>
            <person name="Liu D.-K."/>
            <person name="Li Y."/>
            <person name="Chen G.-Z."/>
            <person name="Liu X.-D."/>
            <person name="Liao X.-Y."/>
            <person name="Jiang Y.-T."/>
            <person name="Yu X."/>
            <person name="Hao Y."/>
            <person name="Huang J."/>
            <person name="Zhao X.-W."/>
            <person name="Ke S."/>
            <person name="Chen Y.-Y."/>
            <person name="Wu W.-L."/>
            <person name="Hsu J.-L."/>
            <person name="Lin Y.-F."/>
            <person name="Huang M.-D."/>
            <person name="Li C.-Y."/>
            <person name="Huang L."/>
            <person name="Wang Z.-W."/>
            <person name="Zhao X."/>
            <person name="Zhong W.-Y."/>
            <person name="Peng D.-H."/>
            <person name="Ahmad S."/>
            <person name="Lan S."/>
            <person name="Zhang J.-S."/>
            <person name="Tsai W.-C."/>
            <person name="Van De Peer Y."/>
            <person name="Liu Z.-J."/>
        </authorList>
    </citation>
    <scope>NUCLEOTIDE SEQUENCE</scope>
    <source>
        <strain evidence="7">CP</strain>
        <tissue evidence="7">Leaves</tissue>
    </source>
</reference>
<keyword evidence="3" id="KW-0812">Transmembrane</keyword>
<comment type="subcellular location">
    <subcellularLocation>
        <location evidence="1">Membrane</location>
    </subcellularLocation>
</comment>
<evidence type="ECO:0000256" key="6">
    <source>
        <dbReference type="SAM" id="MobiDB-lite"/>
    </source>
</evidence>
<evidence type="ECO:0000256" key="1">
    <source>
        <dbReference type="ARBA" id="ARBA00004370"/>
    </source>
</evidence>
<comment type="similarity">
    <text evidence="2">Belongs to the UPF0496 family.</text>
</comment>
<organism evidence="7 8">
    <name type="scientific">Acorus calamus</name>
    <name type="common">Sweet flag</name>
    <dbReference type="NCBI Taxonomy" id="4465"/>
    <lineage>
        <taxon>Eukaryota</taxon>
        <taxon>Viridiplantae</taxon>
        <taxon>Streptophyta</taxon>
        <taxon>Embryophyta</taxon>
        <taxon>Tracheophyta</taxon>
        <taxon>Spermatophyta</taxon>
        <taxon>Magnoliopsida</taxon>
        <taxon>Liliopsida</taxon>
        <taxon>Acoraceae</taxon>
        <taxon>Acorus</taxon>
    </lineage>
</organism>
<reference evidence="7" key="1">
    <citation type="journal article" date="2023" name="Nat. Commun.">
        <title>Diploid and tetraploid genomes of Acorus and the evolution of monocots.</title>
        <authorList>
            <person name="Ma L."/>
            <person name="Liu K.W."/>
            <person name="Li Z."/>
            <person name="Hsiao Y.Y."/>
            <person name="Qi Y."/>
            <person name="Fu T."/>
            <person name="Tang G.D."/>
            <person name="Zhang D."/>
            <person name="Sun W.H."/>
            <person name="Liu D.K."/>
            <person name="Li Y."/>
            <person name="Chen G.Z."/>
            <person name="Liu X.D."/>
            <person name="Liao X.Y."/>
            <person name="Jiang Y.T."/>
            <person name="Yu X."/>
            <person name="Hao Y."/>
            <person name="Huang J."/>
            <person name="Zhao X.W."/>
            <person name="Ke S."/>
            <person name="Chen Y.Y."/>
            <person name="Wu W.L."/>
            <person name="Hsu J.L."/>
            <person name="Lin Y.F."/>
            <person name="Huang M.D."/>
            <person name="Li C.Y."/>
            <person name="Huang L."/>
            <person name="Wang Z.W."/>
            <person name="Zhao X."/>
            <person name="Zhong W.Y."/>
            <person name="Peng D.H."/>
            <person name="Ahmad S."/>
            <person name="Lan S."/>
            <person name="Zhang J.S."/>
            <person name="Tsai W.C."/>
            <person name="Van de Peer Y."/>
            <person name="Liu Z.J."/>
        </authorList>
    </citation>
    <scope>NUCLEOTIDE SEQUENCE</scope>
    <source>
        <strain evidence="7">CP</strain>
    </source>
</reference>
<dbReference type="EMBL" id="JAUJYO010000019">
    <property type="protein sequence ID" value="KAK1287271.1"/>
    <property type="molecule type" value="Genomic_DNA"/>
</dbReference>
<feature type="compositionally biased region" description="Low complexity" evidence="6">
    <location>
        <begin position="7"/>
        <end position="26"/>
    </location>
</feature>
<evidence type="ECO:0000256" key="3">
    <source>
        <dbReference type="ARBA" id="ARBA00022692"/>
    </source>
</evidence>
<evidence type="ECO:0000256" key="4">
    <source>
        <dbReference type="ARBA" id="ARBA00022989"/>
    </source>
</evidence>
<dbReference type="PANTHER" id="PTHR31113">
    <property type="entry name" value="UPF0496 PROTEIN 3-RELATED"/>
    <property type="match status" value="1"/>
</dbReference>
<dbReference type="AlphaFoldDB" id="A0AAV9CEC2"/>
<comment type="caution">
    <text evidence="7">The sequence shown here is derived from an EMBL/GenBank/DDBJ whole genome shotgun (WGS) entry which is preliminary data.</text>
</comment>
<dbReference type="Proteomes" id="UP001180020">
    <property type="component" value="Unassembled WGS sequence"/>
</dbReference>
<evidence type="ECO:0000313" key="8">
    <source>
        <dbReference type="Proteomes" id="UP001180020"/>
    </source>
</evidence>
<protein>
    <submittedName>
        <fullName evidence="7">UPF0496 protein</fullName>
    </submittedName>
</protein>
<dbReference type="GO" id="GO:0016020">
    <property type="term" value="C:membrane"/>
    <property type="evidence" value="ECO:0007669"/>
    <property type="project" value="UniProtKB-SubCell"/>
</dbReference>
<keyword evidence="8" id="KW-1185">Reference proteome</keyword>
<feature type="region of interest" description="Disordered" evidence="6">
    <location>
        <begin position="1"/>
        <end position="34"/>
    </location>
</feature>
<gene>
    <name evidence="7" type="ORF">QJS10_CPB19g01326</name>
</gene>
<accession>A0AAV9CEC2</accession>
<keyword evidence="4" id="KW-1133">Transmembrane helix</keyword>
<keyword evidence="5" id="KW-0472">Membrane</keyword>
<dbReference type="PANTHER" id="PTHR31113:SF5">
    <property type="entry name" value="OS04G0405700 PROTEIN"/>
    <property type="match status" value="1"/>
</dbReference>